<sequence length="135" mass="15279">MLHEGININHKNKKNIFYIYKKILILTNVRCEMQTITMHMKKNISKILGVGMKELMPVVNTRTTVTRIIIVFKTRSLGRASPLPNSGRSASGSYSPCPGIFCIVMYQSILNMSEVQSRDWGGPQHIPLQFVDVDV</sequence>
<gene>
    <name evidence="1" type="ORF">MNOR_LOCUS34269</name>
</gene>
<name>A0AAV2S7Y6_MEGNR</name>
<comment type="caution">
    <text evidence="1">The sequence shown here is derived from an EMBL/GenBank/DDBJ whole genome shotgun (WGS) entry which is preliminary data.</text>
</comment>
<protein>
    <submittedName>
        <fullName evidence="1">Uncharacterized protein</fullName>
    </submittedName>
</protein>
<feature type="non-terminal residue" evidence="1">
    <location>
        <position position="135"/>
    </location>
</feature>
<keyword evidence="2" id="KW-1185">Reference proteome</keyword>
<organism evidence="1 2">
    <name type="scientific">Meganyctiphanes norvegica</name>
    <name type="common">Northern krill</name>
    <name type="synonym">Thysanopoda norvegica</name>
    <dbReference type="NCBI Taxonomy" id="48144"/>
    <lineage>
        <taxon>Eukaryota</taxon>
        <taxon>Metazoa</taxon>
        <taxon>Ecdysozoa</taxon>
        <taxon>Arthropoda</taxon>
        <taxon>Crustacea</taxon>
        <taxon>Multicrustacea</taxon>
        <taxon>Malacostraca</taxon>
        <taxon>Eumalacostraca</taxon>
        <taxon>Eucarida</taxon>
        <taxon>Euphausiacea</taxon>
        <taxon>Euphausiidae</taxon>
        <taxon>Meganyctiphanes</taxon>
    </lineage>
</organism>
<dbReference type="Proteomes" id="UP001497623">
    <property type="component" value="Unassembled WGS sequence"/>
</dbReference>
<evidence type="ECO:0000313" key="1">
    <source>
        <dbReference type="EMBL" id="CAL4172452.1"/>
    </source>
</evidence>
<evidence type="ECO:0000313" key="2">
    <source>
        <dbReference type="Proteomes" id="UP001497623"/>
    </source>
</evidence>
<reference evidence="1 2" key="1">
    <citation type="submission" date="2024-05" db="EMBL/GenBank/DDBJ databases">
        <authorList>
            <person name="Wallberg A."/>
        </authorList>
    </citation>
    <scope>NUCLEOTIDE SEQUENCE [LARGE SCALE GENOMIC DNA]</scope>
</reference>
<proteinExistence type="predicted"/>
<dbReference type="AlphaFoldDB" id="A0AAV2S7Y6"/>
<dbReference type="EMBL" id="CAXKWB010052200">
    <property type="protein sequence ID" value="CAL4172452.1"/>
    <property type="molecule type" value="Genomic_DNA"/>
</dbReference>
<accession>A0AAV2S7Y6</accession>